<evidence type="ECO:0000313" key="2">
    <source>
        <dbReference type="EMBL" id="ELR19921.1"/>
    </source>
</evidence>
<dbReference type="KEGG" id="acan:ACA1_111940"/>
<feature type="transmembrane region" description="Helical" evidence="1">
    <location>
        <begin position="12"/>
        <end position="35"/>
    </location>
</feature>
<accession>L8H609</accession>
<dbReference type="RefSeq" id="XP_004342030.1">
    <property type="nucleotide sequence ID" value="XM_004341981.1"/>
</dbReference>
<dbReference type="GeneID" id="14920758"/>
<keyword evidence="1" id="KW-0472">Membrane</keyword>
<evidence type="ECO:0000313" key="3">
    <source>
        <dbReference type="Proteomes" id="UP000011083"/>
    </source>
</evidence>
<keyword evidence="1" id="KW-0812">Transmembrane</keyword>
<dbReference type="VEuPathDB" id="AmoebaDB:ACA1_111940"/>
<dbReference type="AlphaFoldDB" id="L8H609"/>
<organism evidence="2 3">
    <name type="scientific">Acanthamoeba castellanii (strain ATCC 30010 / Neff)</name>
    <dbReference type="NCBI Taxonomy" id="1257118"/>
    <lineage>
        <taxon>Eukaryota</taxon>
        <taxon>Amoebozoa</taxon>
        <taxon>Discosea</taxon>
        <taxon>Longamoebia</taxon>
        <taxon>Centramoebida</taxon>
        <taxon>Acanthamoebidae</taxon>
        <taxon>Acanthamoeba</taxon>
    </lineage>
</organism>
<dbReference type="EMBL" id="KB007926">
    <property type="protein sequence ID" value="ELR19921.1"/>
    <property type="molecule type" value="Genomic_DNA"/>
</dbReference>
<name>L8H609_ACACF</name>
<proteinExistence type="predicted"/>
<sequence>MAVLGETKEKGVEIFLTLVEICTAVTAIVLAAIALQQSVAGDPCEMKDYNATLANQTTVENNGTSFFDETCFIMNDTKQICCGRDKGAVLINAGVLQLSGVVFILLSIRLIVTIWRCCEVRKEPLHDPMSKGSINAGL</sequence>
<protein>
    <submittedName>
        <fullName evidence="2">Uncharacterized protein</fullName>
    </submittedName>
</protein>
<reference evidence="2 3" key="1">
    <citation type="journal article" date="2013" name="Genome Biol.">
        <title>Genome of Acanthamoeba castellanii highlights extensive lateral gene transfer and early evolution of tyrosine kinase signaling.</title>
        <authorList>
            <person name="Clarke M."/>
            <person name="Lohan A.J."/>
            <person name="Liu B."/>
            <person name="Lagkouvardos I."/>
            <person name="Roy S."/>
            <person name="Zafar N."/>
            <person name="Bertelli C."/>
            <person name="Schilde C."/>
            <person name="Kianianmomeni A."/>
            <person name="Burglin T.R."/>
            <person name="Frech C."/>
            <person name="Turcotte B."/>
            <person name="Kopec K.O."/>
            <person name="Synnott J.M."/>
            <person name="Choo C."/>
            <person name="Paponov I."/>
            <person name="Finkler A."/>
            <person name="Soon Heng Tan C."/>
            <person name="Hutchins A.P."/>
            <person name="Weinmeier T."/>
            <person name="Rattei T."/>
            <person name="Chu J.S."/>
            <person name="Gimenez G."/>
            <person name="Irimia M."/>
            <person name="Rigden D.J."/>
            <person name="Fitzpatrick D.A."/>
            <person name="Lorenzo-Morales J."/>
            <person name="Bateman A."/>
            <person name="Chiu C.H."/>
            <person name="Tang P."/>
            <person name="Hegemann P."/>
            <person name="Fromm H."/>
            <person name="Raoult D."/>
            <person name="Greub G."/>
            <person name="Miranda-Saavedra D."/>
            <person name="Chen N."/>
            <person name="Nash P."/>
            <person name="Ginger M.L."/>
            <person name="Horn M."/>
            <person name="Schaap P."/>
            <person name="Caler L."/>
            <person name="Loftus B."/>
        </authorList>
    </citation>
    <scope>NUCLEOTIDE SEQUENCE [LARGE SCALE GENOMIC DNA]</scope>
    <source>
        <strain evidence="2 3">Neff</strain>
    </source>
</reference>
<gene>
    <name evidence="2" type="ORF">ACA1_111940</name>
</gene>
<keyword evidence="3" id="KW-1185">Reference proteome</keyword>
<dbReference type="Proteomes" id="UP000011083">
    <property type="component" value="Unassembled WGS sequence"/>
</dbReference>
<evidence type="ECO:0000256" key="1">
    <source>
        <dbReference type="SAM" id="Phobius"/>
    </source>
</evidence>
<keyword evidence="1" id="KW-1133">Transmembrane helix</keyword>
<feature type="transmembrane region" description="Helical" evidence="1">
    <location>
        <begin position="94"/>
        <end position="112"/>
    </location>
</feature>